<dbReference type="PROSITE" id="PS51257">
    <property type="entry name" value="PROKAR_LIPOPROTEIN"/>
    <property type="match status" value="1"/>
</dbReference>
<dbReference type="SUPFAM" id="SSF54001">
    <property type="entry name" value="Cysteine proteinases"/>
    <property type="match status" value="1"/>
</dbReference>
<dbReference type="EMBL" id="SAXA01000003">
    <property type="protein sequence ID" value="RXQ96201.1"/>
    <property type="molecule type" value="Genomic_DNA"/>
</dbReference>
<evidence type="ECO:0000256" key="1">
    <source>
        <dbReference type="SAM" id="SignalP"/>
    </source>
</evidence>
<accession>A0A4Q1JNK9</accession>
<feature type="signal peptide" evidence="1">
    <location>
        <begin position="1"/>
        <end position="23"/>
    </location>
</feature>
<feature type="chain" id="PRO_5020271199" evidence="1">
    <location>
        <begin position="24"/>
        <end position="299"/>
    </location>
</feature>
<dbReference type="Gene3D" id="1.10.3670.10">
    <property type="entry name" value="Putative xylanase like domain"/>
    <property type="match status" value="1"/>
</dbReference>
<name>A0A4Q1JNK9_9BACT</name>
<dbReference type="InterPro" id="IPR038765">
    <property type="entry name" value="Papain-like_cys_pep_sf"/>
</dbReference>
<evidence type="ECO:0000313" key="3">
    <source>
        <dbReference type="Proteomes" id="UP000289703"/>
    </source>
</evidence>
<organism evidence="2 3">
    <name type="scientific">Ancylomarina salipaludis</name>
    <dbReference type="NCBI Taxonomy" id="2501299"/>
    <lineage>
        <taxon>Bacteria</taxon>
        <taxon>Pseudomonadati</taxon>
        <taxon>Bacteroidota</taxon>
        <taxon>Bacteroidia</taxon>
        <taxon>Marinilabiliales</taxon>
        <taxon>Marinifilaceae</taxon>
        <taxon>Ancylomarina</taxon>
    </lineage>
</organism>
<keyword evidence="1" id="KW-0732">Signal</keyword>
<protein>
    <submittedName>
        <fullName evidence="2">DUF1460 domain-containing protein</fullName>
    </submittedName>
</protein>
<dbReference type="InterPro" id="IPR010846">
    <property type="entry name" value="AmiA-like"/>
</dbReference>
<proteinExistence type="predicted"/>
<sequence length="299" mass="34056">MKFKAIHIFIVLTLVLASCQAKTKSKNQAVSTQESLKTDSMDIEIFKSLQQFITRASFDALSNDKLIVETGKLFLQTPYVGGTLENNEVERLVINLHQLDCTTYIENILALSKITNQSKLSINDFAKELEFIRYRNGKLKGYGSRLHYFTDWIFDNERKGLLIDITKKIGGEAYQKKINFMSSHINSYPKLVGNISLIETVTQCENEINKREHFYIPENKIQEIENQIEDGDLIAITTKIKGLDISHTGIAIHINDRLHLMHASSKAKKVVISEIPLAEMIQKNSLQSGIMVARLIRKQ</sequence>
<dbReference type="Gene3D" id="2.30.260.10">
    <property type="entry name" value="putative xylanase like domain"/>
    <property type="match status" value="1"/>
</dbReference>
<evidence type="ECO:0000313" key="2">
    <source>
        <dbReference type="EMBL" id="RXQ96201.1"/>
    </source>
</evidence>
<dbReference type="Proteomes" id="UP000289703">
    <property type="component" value="Unassembled WGS sequence"/>
</dbReference>
<comment type="caution">
    <text evidence="2">The sequence shown here is derived from an EMBL/GenBank/DDBJ whole genome shotgun (WGS) entry which is preliminary data.</text>
</comment>
<reference evidence="2 3" key="1">
    <citation type="submission" date="2019-01" db="EMBL/GenBank/DDBJ databases">
        <title>Ancylomarina salipaludis sp. nov., isolated from a salt marsh.</title>
        <authorList>
            <person name="Yoon J.-H."/>
        </authorList>
    </citation>
    <scope>NUCLEOTIDE SEQUENCE [LARGE SCALE GENOMIC DNA]</scope>
    <source>
        <strain evidence="2 3">SHSM-M15</strain>
    </source>
</reference>
<dbReference type="RefSeq" id="WP_129253561.1">
    <property type="nucleotide sequence ID" value="NZ_SAXA01000003.1"/>
</dbReference>
<keyword evidence="3" id="KW-1185">Reference proteome</keyword>
<gene>
    <name evidence="2" type="ORF">EO244_05030</name>
</gene>
<dbReference type="Pfam" id="PF07313">
    <property type="entry name" value="AmiA-like"/>
    <property type="match status" value="1"/>
</dbReference>
<dbReference type="AlphaFoldDB" id="A0A4Q1JNK9"/>
<dbReference type="OrthoDB" id="1409585at2"/>